<reference evidence="2 3" key="1">
    <citation type="submission" date="2012-10" db="EMBL/GenBank/DDBJ databases">
        <authorList>
            <person name="Zafar N."/>
            <person name="Inman J."/>
            <person name="Hall N."/>
            <person name="Lorenzi H."/>
            <person name="Caler E."/>
        </authorList>
    </citation>
    <scope>NUCLEOTIDE SEQUENCE [LARGE SCALE GENOMIC DNA]</scope>
    <source>
        <strain evidence="2 3">IP1</strain>
    </source>
</reference>
<protein>
    <submittedName>
        <fullName evidence="2">Uncharacterized protein</fullName>
    </submittedName>
</protein>
<dbReference type="OrthoDB" id="29416at2759"/>
<dbReference type="Proteomes" id="UP000014680">
    <property type="component" value="Unassembled WGS sequence"/>
</dbReference>
<name>A0A0A1TYM0_ENTIV</name>
<evidence type="ECO:0000313" key="2">
    <source>
        <dbReference type="EMBL" id="ELP86584.1"/>
    </source>
</evidence>
<organism evidence="2 3">
    <name type="scientific">Entamoeba invadens IP1</name>
    <dbReference type="NCBI Taxonomy" id="370355"/>
    <lineage>
        <taxon>Eukaryota</taxon>
        <taxon>Amoebozoa</taxon>
        <taxon>Evosea</taxon>
        <taxon>Archamoebae</taxon>
        <taxon>Mastigamoebida</taxon>
        <taxon>Entamoebidae</taxon>
        <taxon>Entamoeba</taxon>
    </lineage>
</organism>
<dbReference type="AlphaFoldDB" id="A0A0A1TYM0"/>
<dbReference type="VEuPathDB" id="AmoebaDB:EIN_162180"/>
<sequence length="369" mass="41646">MSSEILVSDDHSTQSEISQPTPVLWTDDEQRLLEENIARLEISEKNLKMIFEISMLFPHKTVQQIIMRLKWNSQKNDITWESYCAQNIKSSPSCSPDISNHSSPRISKSKPNRKVPQPTPKKLDAEKRKRRSVPDSATISVAQSRNKNRFSLNQENSFGNSNFTITNGSSQTSSNYSYNTISGIHQVKGPRTLKHNRGSAMFMQVNPIEEVDESASLKSFQQTQPTVQPPVGEKMEEMSTINYPESDSPRFQKIETFQNIPTVPPVPLQGDTRCGVTGQELNLQDLILRIDGLVRDNNSILNYVESSINKNLQIDPNYLNAFGTNLQNLLELTDGIAKPSRLPFMPLTLNVPPSLIGQRPGTNFQQRYV</sequence>
<feature type="region of interest" description="Disordered" evidence="1">
    <location>
        <begin position="1"/>
        <end position="23"/>
    </location>
</feature>
<proteinExistence type="predicted"/>
<dbReference type="CDD" id="cd00167">
    <property type="entry name" value="SANT"/>
    <property type="match status" value="1"/>
</dbReference>
<evidence type="ECO:0000256" key="1">
    <source>
        <dbReference type="SAM" id="MobiDB-lite"/>
    </source>
</evidence>
<feature type="region of interest" description="Disordered" evidence="1">
    <location>
        <begin position="91"/>
        <end position="157"/>
    </location>
</feature>
<keyword evidence="3" id="KW-1185">Reference proteome</keyword>
<dbReference type="RefSeq" id="XP_004185930.1">
    <property type="nucleotide sequence ID" value="XM_004185882.1"/>
</dbReference>
<dbReference type="InterPro" id="IPR001005">
    <property type="entry name" value="SANT/Myb"/>
</dbReference>
<feature type="compositionally biased region" description="Polar residues" evidence="1">
    <location>
        <begin position="135"/>
        <end position="157"/>
    </location>
</feature>
<gene>
    <name evidence="2" type="ORF">EIN_162180</name>
</gene>
<dbReference type="GeneID" id="14885544"/>
<feature type="compositionally biased region" description="Polar residues" evidence="1">
    <location>
        <begin position="91"/>
        <end position="106"/>
    </location>
</feature>
<dbReference type="EMBL" id="KB206960">
    <property type="protein sequence ID" value="ELP86584.1"/>
    <property type="molecule type" value="Genomic_DNA"/>
</dbReference>
<accession>A0A0A1TYM0</accession>
<evidence type="ECO:0000313" key="3">
    <source>
        <dbReference type="Proteomes" id="UP000014680"/>
    </source>
</evidence>
<dbReference type="KEGG" id="eiv:EIN_162180"/>